<dbReference type="InterPro" id="IPR059161">
    <property type="entry name" value="Znf-C2H2_STOP1/2_3rd"/>
</dbReference>
<dbReference type="FunFam" id="3.30.160.60:FF:000523">
    <property type="entry name" value="Zinc finger protein WIP2"/>
    <property type="match status" value="1"/>
</dbReference>
<dbReference type="InterPro" id="IPR036236">
    <property type="entry name" value="Znf_C2H2_sf"/>
</dbReference>
<evidence type="ECO:0000256" key="4">
    <source>
        <dbReference type="ARBA" id="ARBA00022771"/>
    </source>
</evidence>
<dbReference type="EnsemblPlants" id="Kaladp0024s0316.1.v1.1">
    <property type="protein sequence ID" value="Kaladp0024s0316.1.v1.1"/>
    <property type="gene ID" value="Kaladp0024s0316.v1.1"/>
</dbReference>
<dbReference type="PANTHER" id="PTHR45878:SF1">
    <property type="entry name" value="ZINC FINGER PROTEIN WIP2"/>
    <property type="match status" value="1"/>
</dbReference>
<sequence>MKDLLSPNRSVTKNGLSYFNFIPLNPNPNPFPRTLPLLNNFEPPHSSQAPTPMDEDYDDSFCNRGRSEGGSSAAPLSLNIGLPDDETYSSTVVSPSSSGSKLLELHKSLFGDQSFREEGEEDEDHDNEMGFLQCASLKNLEKSATQYWIPTPTQILIGPTQYSCPVCFKSFSRYNNLQMHMWGHGSQYRKGLDSLRVIQPRAMLRLPCYCCSQSCKHHIDHPKSRPLKDFRTLQTHYKRKHGTKTFTCRKCQKSFAVKGDWRTHEKNCGKFWYCTCGSDFKHKRSLKDHIRAFGDDGQVGHAAIGIADDLEHDGDDHGCVIESE</sequence>
<dbReference type="Pfam" id="PF00096">
    <property type="entry name" value="zf-C2H2"/>
    <property type="match status" value="1"/>
</dbReference>
<evidence type="ECO:0000256" key="10">
    <source>
        <dbReference type="PROSITE-ProRule" id="PRU00042"/>
    </source>
</evidence>
<name>A0A7N0T5S2_KALFE</name>
<evidence type="ECO:0000256" key="8">
    <source>
        <dbReference type="ARBA" id="ARBA00023242"/>
    </source>
</evidence>
<dbReference type="Pfam" id="PF22995">
    <property type="entry name" value="C2CH-3rd_BIRD-IDD"/>
    <property type="match status" value="1"/>
</dbReference>
<keyword evidence="7" id="KW-0804">Transcription</keyword>
<evidence type="ECO:0000256" key="7">
    <source>
        <dbReference type="ARBA" id="ARBA00023163"/>
    </source>
</evidence>
<dbReference type="PROSITE" id="PS00028">
    <property type="entry name" value="ZINC_FINGER_C2H2_1"/>
    <property type="match status" value="1"/>
</dbReference>
<dbReference type="PANTHER" id="PTHR45878">
    <property type="entry name" value="ZINC FINGER PROTEIN WIP2"/>
    <property type="match status" value="1"/>
</dbReference>
<evidence type="ECO:0000256" key="2">
    <source>
        <dbReference type="ARBA" id="ARBA00022723"/>
    </source>
</evidence>
<protein>
    <recommendedName>
        <fullName evidence="12">C2H2-type domain-containing protein</fullName>
    </recommendedName>
</protein>
<feature type="region of interest" description="Disordered" evidence="11">
    <location>
        <begin position="38"/>
        <end position="78"/>
    </location>
</feature>
<dbReference type="InterPro" id="IPR043584">
    <property type="entry name" value="WIP1/2/3/4/5/6"/>
</dbReference>
<evidence type="ECO:0000256" key="3">
    <source>
        <dbReference type="ARBA" id="ARBA00022737"/>
    </source>
</evidence>
<evidence type="ECO:0000256" key="6">
    <source>
        <dbReference type="ARBA" id="ARBA00023015"/>
    </source>
</evidence>
<keyword evidence="3" id="KW-0677">Repeat</keyword>
<dbReference type="SUPFAM" id="SSF57667">
    <property type="entry name" value="beta-beta-alpha zinc fingers"/>
    <property type="match status" value="1"/>
</dbReference>
<accession>A0A7N0T5S2</accession>
<proteinExistence type="inferred from homology"/>
<dbReference type="InterPro" id="IPR055187">
    <property type="entry name" value="C2CH-3rd_BIRD-IDD"/>
</dbReference>
<dbReference type="Gene3D" id="3.30.160.60">
    <property type="entry name" value="Classic Zinc Finger"/>
    <property type="match status" value="1"/>
</dbReference>
<evidence type="ECO:0000256" key="5">
    <source>
        <dbReference type="ARBA" id="ARBA00022833"/>
    </source>
</evidence>
<evidence type="ECO:0000313" key="13">
    <source>
        <dbReference type="EnsemblPlants" id="Kaladp0024s0316.1.v1.1"/>
    </source>
</evidence>
<feature type="domain" description="C2H2-type" evidence="12">
    <location>
        <begin position="162"/>
        <end position="189"/>
    </location>
</feature>
<evidence type="ECO:0000313" key="14">
    <source>
        <dbReference type="Proteomes" id="UP000594263"/>
    </source>
</evidence>
<dbReference type="AlphaFoldDB" id="A0A7N0T5S2"/>
<keyword evidence="4 10" id="KW-0863">Zinc-finger</keyword>
<comment type="subcellular location">
    <subcellularLocation>
        <location evidence="1">Nucleus</location>
    </subcellularLocation>
</comment>
<dbReference type="GO" id="GO:0008270">
    <property type="term" value="F:zinc ion binding"/>
    <property type="evidence" value="ECO:0007669"/>
    <property type="project" value="UniProtKB-KW"/>
</dbReference>
<dbReference type="GO" id="GO:0005634">
    <property type="term" value="C:nucleus"/>
    <property type="evidence" value="ECO:0007669"/>
    <property type="project" value="UniProtKB-SubCell"/>
</dbReference>
<dbReference type="SMART" id="SM00355">
    <property type="entry name" value="ZnF_C2H2"/>
    <property type="match status" value="2"/>
</dbReference>
<comment type="similarity">
    <text evidence="9">Belongs to the WIP C2H2-type zinc-finger protein family.</text>
</comment>
<keyword evidence="2" id="KW-0479">Metal-binding</keyword>
<organism evidence="13 14">
    <name type="scientific">Kalanchoe fedtschenkoi</name>
    <name type="common">Lavender scallops</name>
    <name type="synonym">South American air plant</name>
    <dbReference type="NCBI Taxonomy" id="63787"/>
    <lineage>
        <taxon>Eukaryota</taxon>
        <taxon>Viridiplantae</taxon>
        <taxon>Streptophyta</taxon>
        <taxon>Embryophyta</taxon>
        <taxon>Tracheophyta</taxon>
        <taxon>Spermatophyta</taxon>
        <taxon>Magnoliopsida</taxon>
        <taxon>eudicotyledons</taxon>
        <taxon>Gunneridae</taxon>
        <taxon>Pentapetalae</taxon>
        <taxon>Saxifragales</taxon>
        <taxon>Crassulaceae</taxon>
        <taxon>Kalanchoe</taxon>
    </lineage>
</organism>
<keyword evidence="5" id="KW-0862">Zinc</keyword>
<dbReference type="GO" id="GO:0003700">
    <property type="term" value="F:DNA-binding transcription factor activity"/>
    <property type="evidence" value="ECO:0007669"/>
    <property type="project" value="InterPro"/>
</dbReference>
<evidence type="ECO:0000256" key="1">
    <source>
        <dbReference type="ARBA" id="ARBA00004123"/>
    </source>
</evidence>
<keyword evidence="6" id="KW-0805">Transcription regulation</keyword>
<evidence type="ECO:0000256" key="9">
    <source>
        <dbReference type="ARBA" id="ARBA00023452"/>
    </source>
</evidence>
<keyword evidence="14" id="KW-1185">Reference proteome</keyword>
<dbReference type="FunFam" id="3.30.160.60:FF:000100">
    <property type="entry name" value="Zinc finger 45-like"/>
    <property type="match status" value="1"/>
</dbReference>
<dbReference type="PROSITE" id="PS50157">
    <property type="entry name" value="ZINC_FINGER_C2H2_2"/>
    <property type="match status" value="1"/>
</dbReference>
<keyword evidence="8" id="KW-0539">Nucleus</keyword>
<reference evidence="13" key="1">
    <citation type="submission" date="2021-01" db="UniProtKB">
        <authorList>
            <consortium name="EnsemblPlants"/>
        </authorList>
    </citation>
    <scope>IDENTIFICATION</scope>
</reference>
<evidence type="ECO:0000259" key="12">
    <source>
        <dbReference type="PROSITE" id="PS50157"/>
    </source>
</evidence>
<dbReference type="Gramene" id="Kaladp0024s0316.1.v1.1">
    <property type="protein sequence ID" value="Kaladp0024s0316.1.v1.1"/>
    <property type="gene ID" value="Kaladp0024s0316.v1.1"/>
</dbReference>
<evidence type="ECO:0000256" key="11">
    <source>
        <dbReference type="SAM" id="MobiDB-lite"/>
    </source>
</evidence>
<dbReference type="Pfam" id="PF23115">
    <property type="entry name" value="zf-C2H2_STOP2_3rd"/>
    <property type="match status" value="1"/>
</dbReference>
<dbReference type="InterPro" id="IPR013087">
    <property type="entry name" value="Znf_C2H2_type"/>
</dbReference>
<dbReference type="Proteomes" id="UP000594263">
    <property type="component" value="Unplaced"/>
</dbReference>